<dbReference type="VEuPathDB" id="CryptoDB:Cvel_13653"/>
<evidence type="ECO:0000256" key="1">
    <source>
        <dbReference type="SAM" id="MobiDB-lite"/>
    </source>
</evidence>
<accession>A0A0G4IEJ9</accession>
<proteinExistence type="predicted"/>
<reference evidence="2" key="1">
    <citation type="submission" date="2014-11" db="EMBL/GenBank/DDBJ databases">
        <authorList>
            <person name="Otto D Thomas"/>
            <person name="Naeem Raeece"/>
        </authorList>
    </citation>
    <scope>NUCLEOTIDE SEQUENCE</scope>
</reference>
<dbReference type="AlphaFoldDB" id="A0A0G4IEJ9"/>
<evidence type="ECO:0000313" key="2">
    <source>
        <dbReference type="EMBL" id="CEM55576.1"/>
    </source>
</evidence>
<gene>
    <name evidence="2" type="ORF">Cvel_13653</name>
</gene>
<protein>
    <submittedName>
        <fullName evidence="2">Uncharacterized protein</fullName>
    </submittedName>
</protein>
<name>A0A0G4IEJ9_9ALVE</name>
<feature type="compositionally biased region" description="Low complexity" evidence="1">
    <location>
        <begin position="18"/>
        <end position="111"/>
    </location>
</feature>
<feature type="region of interest" description="Disordered" evidence="1">
    <location>
        <begin position="18"/>
        <end position="112"/>
    </location>
</feature>
<dbReference type="EMBL" id="CDMZ01005889">
    <property type="protein sequence ID" value="CEM55576.1"/>
    <property type="molecule type" value="Genomic_DNA"/>
</dbReference>
<sequence length="244" mass="25994">MGGGGGRARRRSYNEGYSAGRAASAYSSYRPPAYSAPRSYTPTYSAPAPTYRAPTPTYSAPRPAPTPTYRAPTPTYRAPTPTYRAPTPTYSAPRAPTPVSRVSRPPSSGGAAVTYTSVDDAWERLNNDTFGAFNETSFPITNNSLPFTAEAAEEERAVEEPVVIAGAEVPLNTNTFAKGMNVTDAPPCVDLAEFIDEAGRSCEAYTENPVMCGEIGGDMMSLEACCACKGWQTVEEEEEDGPAI</sequence>
<organism evidence="2">
    <name type="scientific">Chromera velia CCMP2878</name>
    <dbReference type="NCBI Taxonomy" id="1169474"/>
    <lineage>
        <taxon>Eukaryota</taxon>
        <taxon>Sar</taxon>
        <taxon>Alveolata</taxon>
        <taxon>Colpodellida</taxon>
        <taxon>Chromeraceae</taxon>
        <taxon>Chromera</taxon>
    </lineage>
</organism>